<evidence type="ECO:0000313" key="1">
    <source>
        <dbReference type="EMBL" id="CAK26781.1"/>
    </source>
</evidence>
<reference evidence="1" key="1">
    <citation type="journal article" date="2006" name="BMC Evol. Biol.">
        <title>SmTRC1, a novel Schistosoma mansoni DNA transposon, discloses new families of animal and fungi transposons belonging to the CACTA superfamily.</title>
        <authorList>
            <person name="DeMarco R."/>
            <person name="Venancio T.M."/>
            <person name="Verjovski-Almeida S."/>
        </authorList>
    </citation>
    <scope>NUCLEOTIDE SEQUENCE</scope>
</reference>
<name>A0JPR8_9MUSC</name>
<comment type="miscellaneous">
    <text evidence="1">The sequence shown here is derived from an EMBL/GenBank/DDBJ third party annotation (TPA) entry.</text>
</comment>
<protein>
    <submittedName>
        <fullName evidence="1">Transposase domain-containing protein</fullName>
    </submittedName>
</protein>
<dbReference type="PANTHER" id="PTHR33053">
    <property type="entry name" value="PROTEIN, PUTATIVE-RELATED"/>
    <property type="match status" value="1"/>
</dbReference>
<dbReference type="PANTHER" id="PTHR33053:SF24">
    <property type="entry name" value="TRANSPOSASE DOMAIN-CONTAINING PROTEIN"/>
    <property type="match status" value="1"/>
</dbReference>
<dbReference type="EMBL" id="BN000950">
    <property type="protein sequence ID" value="CAK26781.1"/>
    <property type="molecule type" value="Genomic_DNA"/>
</dbReference>
<dbReference type="AlphaFoldDB" id="A0JPR8"/>
<accession>A0JPR8</accession>
<sequence length="584" mass="66955">MYSKRHLRRLNKEIKDKYAEKLNRASEETVSCSEIEKVEGRQIGEEIEDNEKLESDIEIINVASDNKVSLSEDLKEWFLKHRTTRECAVDLVRVLKRNNLQVAPFHKYTAQKNPDIAKIDGGLYLHIGLKTQLSKLFYILKLEESLCFDINIDGLPLYKSSNAQLWPILIRLVNVKNAPILPIGIFLGKSKPTCCDEFLRKFTCELQDLLQNGVELGNKLIKISIRAIVCDAPARAFISGTPGHTSSHGCSKCTQVARKLNGTLTFKTDCGILITDNDFTNRIYPEQHSQKYLTKMTALESVNVKMVTQIPLDCMHLIDLGVMRKFLVRIITNKICVKIAKPNIMNMSNKLISLLRNIPKEFVRKPRPLNELLKWKATEFRQFLLYTGIFVFKNELSEDQYYVFLLLHCAYRLLCFPKLRGSNLDISQGMLDNFVDNFPLVFGDNSVSYNIHSLLHVKDTIQQVGDPVEGSSYAFENYLQLLKRHVRKPTKILEQIYRKIDEERFTPSSLDSEPKIANKVITFKGCKLTENAPNNYCYVDGGIPIFIVSILEDFDRAVIGRRLINLRNFYDEPIPSSSLGIYLV</sequence>
<organism evidence="1">
    <name type="scientific">Drosophila pseudoobscura</name>
    <dbReference type="NCBI Taxonomy" id="7237"/>
    <lineage>
        <taxon>Eukaryota</taxon>
        <taxon>Metazoa</taxon>
        <taxon>Ecdysozoa</taxon>
        <taxon>Arthropoda</taxon>
        <taxon>Hexapoda</taxon>
        <taxon>Insecta</taxon>
        <taxon>Pterygota</taxon>
        <taxon>Neoptera</taxon>
        <taxon>Endopterygota</taxon>
        <taxon>Diptera</taxon>
        <taxon>Brachycera</taxon>
        <taxon>Muscomorpha</taxon>
        <taxon>Ephydroidea</taxon>
        <taxon>Drosophilidae</taxon>
        <taxon>Drosophila</taxon>
        <taxon>Sophophora</taxon>
    </lineage>
</organism>
<proteinExistence type="predicted"/>